<evidence type="ECO:0000313" key="3">
    <source>
        <dbReference type="Proteomes" id="UP001198163"/>
    </source>
</evidence>
<dbReference type="PANTHER" id="PTHR13696">
    <property type="entry name" value="P-LOOP CONTAINING NUCLEOSIDE TRIPHOSPHATE HYDROLASE"/>
    <property type="match status" value="1"/>
</dbReference>
<sequence>MKIVTVANQKGGVGKTSSIIQLASGLAKRGERVLAVDGDPQGNLSLFFGAAEGQTFGQAAGQTKIPGFHDLLASIENGKPSLKNSIRKSVRRRLDLIPFTDRDFRINFADDRIRNLKDPFAKVLSKAANFYDWILIDSSPSNSCLERLLVEASDAVIIPLEFQLFSVSGLEASIQEVDACSQECGRGIEVHSLLFTKAENRLNRVQDYRRVFSTFRIPIFEVCKSEYMSRSLEKSRTIWECGPSSNAAKDYARIIEKSFLEIV</sequence>
<dbReference type="InterPro" id="IPR050678">
    <property type="entry name" value="DNA_Partitioning_ATPase"/>
</dbReference>
<comment type="caution">
    <text evidence="2">The sequence shown here is derived from an EMBL/GenBank/DDBJ whole genome shotgun (WGS) entry which is preliminary data.</text>
</comment>
<organism evidence="2 3">
    <name type="scientific">Teretinema zuelzerae</name>
    <dbReference type="NCBI Taxonomy" id="156"/>
    <lineage>
        <taxon>Bacteria</taxon>
        <taxon>Pseudomonadati</taxon>
        <taxon>Spirochaetota</taxon>
        <taxon>Spirochaetia</taxon>
        <taxon>Spirochaetales</taxon>
        <taxon>Treponemataceae</taxon>
        <taxon>Teretinema</taxon>
    </lineage>
</organism>
<dbReference type="CDD" id="cd02042">
    <property type="entry name" value="ParAB_family"/>
    <property type="match status" value="1"/>
</dbReference>
<proteinExistence type="predicted"/>
<dbReference type="Proteomes" id="UP001198163">
    <property type="component" value="Unassembled WGS sequence"/>
</dbReference>
<evidence type="ECO:0000313" key="2">
    <source>
        <dbReference type="EMBL" id="MCD1653654.1"/>
    </source>
</evidence>
<accession>A0AAE3JK56</accession>
<protein>
    <submittedName>
        <fullName evidence="2">ParA family protein</fullName>
    </submittedName>
</protein>
<name>A0AAE3JK56_9SPIR</name>
<dbReference type="InterPro" id="IPR027417">
    <property type="entry name" value="P-loop_NTPase"/>
</dbReference>
<dbReference type="EMBL" id="JAINWA010000001">
    <property type="protein sequence ID" value="MCD1653654.1"/>
    <property type="molecule type" value="Genomic_DNA"/>
</dbReference>
<gene>
    <name evidence="2" type="ORF">K7J14_02940</name>
</gene>
<feature type="domain" description="AAA" evidence="1">
    <location>
        <begin position="1"/>
        <end position="183"/>
    </location>
</feature>
<dbReference type="AlphaFoldDB" id="A0AAE3JK56"/>
<dbReference type="Gene3D" id="3.40.50.300">
    <property type="entry name" value="P-loop containing nucleotide triphosphate hydrolases"/>
    <property type="match status" value="1"/>
</dbReference>
<evidence type="ECO:0000259" key="1">
    <source>
        <dbReference type="Pfam" id="PF13614"/>
    </source>
</evidence>
<dbReference type="SUPFAM" id="SSF52540">
    <property type="entry name" value="P-loop containing nucleoside triphosphate hydrolases"/>
    <property type="match status" value="1"/>
</dbReference>
<dbReference type="PIRSF" id="PIRSF009320">
    <property type="entry name" value="Nuc_binding_HP_1000"/>
    <property type="match status" value="1"/>
</dbReference>
<dbReference type="RefSeq" id="WP_230752902.1">
    <property type="nucleotide sequence ID" value="NZ_JAINWA010000001.1"/>
</dbReference>
<dbReference type="InterPro" id="IPR025669">
    <property type="entry name" value="AAA_dom"/>
</dbReference>
<dbReference type="Pfam" id="PF13614">
    <property type="entry name" value="AAA_31"/>
    <property type="match status" value="1"/>
</dbReference>
<keyword evidence="3" id="KW-1185">Reference proteome</keyword>
<reference evidence="2" key="1">
    <citation type="submission" date="2021-08" db="EMBL/GenBank/DDBJ databases">
        <title>Comparative analyses of Brucepasteria parasyntrophica and Teretinema zuelzerae.</title>
        <authorList>
            <person name="Song Y."/>
            <person name="Brune A."/>
        </authorList>
    </citation>
    <scope>NUCLEOTIDE SEQUENCE</scope>
    <source>
        <strain evidence="2">DSM 1903</strain>
    </source>
</reference>
<dbReference type="PANTHER" id="PTHR13696:SF52">
    <property type="entry name" value="PARA FAMILY PROTEIN CT_582"/>
    <property type="match status" value="1"/>
</dbReference>